<gene>
    <name evidence="1" type="ORF">H6H03_05445</name>
</gene>
<accession>A0ABR8K5A3</accession>
<organism evidence="1 2">
    <name type="scientific">Nostoc paludosum FACHB-159</name>
    <dbReference type="NCBI Taxonomy" id="2692908"/>
    <lineage>
        <taxon>Bacteria</taxon>
        <taxon>Bacillati</taxon>
        <taxon>Cyanobacteriota</taxon>
        <taxon>Cyanophyceae</taxon>
        <taxon>Nostocales</taxon>
        <taxon>Nostocaceae</taxon>
        <taxon>Nostoc</taxon>
    </lineage>
</organism>
<comment type="caution">
    <text evidence="1">The sequence shown here is derived from an EMBL/GenBank/DDBJ whole genome shotgun (WGS) entry which is preliminary data.</text>
</comment>
<protein>
    <recommendedName>
        <fullName evidence="3">SMI1/KNR4 family protein</fullName>
    </recommendedName>
</protein>
<proteinExistence type="predicted"/>
<reference evidence="1 2" key="1">
    <citation type="journal article" date="2020" name="ISME J.">
        <title>Comparative genomics reveals insights into cyanobacterial evolution and habitat adaptation.</title>
        <authorList>
            <person name="Chen M.Y."/>
            <person name="Teng W.K."/>
            <person name="Zhao L."/>
            <person name="Hu C.X."/>
            <person name="Zhou Y.K."/>
            <person name="Han B.P."/>
            <person name="Song L.R."/>
            <person name="Shu W.S."/>
        </authorList>
    </citation>
    <scope>NUCLEOTIDE SEQUENCE [LARGE SCALE GENOMIC DNA]</scope>
    <source>
        <strain evidence="1 2">FACHB-159</strain>
    </source>
</reference>
<name>A0ABR8K5A3_9NOSO</name>
<keyword evidence="2" id="KW-1185">Reference proteome</keyword>
<sequence length="264" mass="30319">MCDASIDGFIQLIARYRPDFPEIIQGASVAQIDAFAELVYQVSALTLPLDYYNFLLKMGVSVPGFFVDTSRPGWGERIPWCAFVEDASPDIESLFEYYSYQLEESESPPSQCLAVGVFGMDFEEVFLECYEGIAGRVFTQVSDSKVFWAESWVGHLYKRGFRYIISNHMHIQAYNPITCQAASQLAELARTYGLEVMWFSDAFDFCAASQDWEILLYISKYATSPWFYLAGKKQSRSWIWERLTSPAVDDFWQFIKRSDAFGKI</sequence>
<dbReference type="EMBL" id="JACJTU010000004">
    <property type="protein sequence ID" value="MBD2733357.1"/>
    <property type="molecule type" value="Genomic_DNA"/>
</dbReference>
<dbReference type="RefSeq" id="WP_190954125.1">
    <property type="nucleotide sequence ID" value="NZ_JACJTU010000004.1"/>
</dbReference>
<evidence type="ECO:0008006" key="3">
    <source>
        <dbReference type="Google" id="ProtNLM"/>
    </source>
</evidence>
<evidence type="ECO:0000313" key="1">
    <source>
        <dbReference type="EMBL" id="MBD2733357.1"/>
    </source>
</evidence>
<dbReference type="Proteomes" id="UP000637383">
    <property type="component" value="Unassembled WGS sequence"/>
</dbReference>
<evidence type="ECO:0000313" key="2">
    <source>
        <dbReference type="Proteomes" id="UP000637383"/>
    </source>
</evidence>